<organism evidence="1 2">
    <name type="scientific">Haemaphysalis longicornis</name>
    <name type="common">Bush tick</name>
    <dbReference type="NCBI Taxonomy" id="44386"/>
    <lineage>
        <taxon>Eukaryota</taxon>
        <taxon>Metazoa</taxon>
        <taxon>Ecdysozoa</taxon>
        <taxon>Arthropoda</taxon>
        <taxon>Chelicerata</taxon>
        <taxon>Arachnida</taxon>
        <taxon>Acari</taxon>
        <taxon>Parasitiformes</taxon>
        <taxon>Ixodida</taxon>
        <taxon>Ixodoidea</taxon>
        <taxon>Ixodidae</taxon>
        <taxon>Haemaphysalinae</taxon>
        <taxon>Haemaphysalis</taxon>
    </lineage>
</organism>
<dbReference type="VEuPathDB" id="VectorBase:HLOH_056673"/>
<proteinExistence type="predicted"/>
<reference evidence="1 2" key="1">
    <citation type="journal article" date="2020" name="Cell">
        <title>Large-Scale Comparative Analyses of Tick Genomes Elucidate Their Genetic Diversity and Vector Capacities.</title>
        <authorList>
            <consortium name="Tick Genome and Microbiome Consortium (TIGMIC)"/>
            <person name="Jia N."/>
            <person name="Wang J."/>
            <person name="Shi W."/>
            <person name="Du L."/>
            <person name="Sun Y."/>
            <person name="Zhan W."/>
            <person name="Jiang J.F."/>
            <person name="Wang Q."/>
            <person name="Zhang B."/>
            <person name="Ji P."/>
            <person name="Bell-Sakyi L."/>
            <person name="Cui X.M."/>
            <person name="Yuan T.T."/>
            <person name="Jiang B.G."/>
            <person name="Yang W.F."/>
            <person name="Lam T.T."/>
            <person name="Chang Q.C."/>
            <person name="Ding S.J."/>
            <person name="Wang X.J."/>
            <person name="Zhu J.G."/>
            <person name="Ruan X.D."/>
            <person name="Zhao L."/>
            <person name="Wei J.T."/>
            <person name="Ye R.Z."/>
            <person name="Que T.C."/>
            <person name="Du C.H."/>
            <person name="Zhou Y.H."/>
            <person name="Cheng J.X."/>
            <person name="Dai P.F."/>
            <person name="Guo W.B."/>
            <person name="Han X.H."/>
            <person name="Huang E.J."/>
            <person name="Li L.F."/>
            <person name="Wei W."/>
            <person name="Gao Y.C."/>
            <person name="Liu J.Z."/>
            <person name="Shao H.Z."/>
            <person name="Wang X."/>
            <person name="Wang C.C."/>
            <person name="Yang T.C."/>
            <person name="Huo Q.B."/>
            <person name="Li W."/>
            <person name="Chen H.Y."/>
            <person name="Chen S.E."/>
            <person name="Zhou L.G."/>
            <person name="Ni X.B."/>
            <person name="Tian J.H."/>
            <person name="Sheng Y."/>
            <person name="Liu T."/>
            <person name="Pan Y.S."/>
            <person name="Xia L.Y."/>
            <person name="Li J."/>
            <person name="Zhao F."/>
            <person name="Cao W.C."/>
        </authorList>
    </citation>
    <scope>NUCLEOTIDE SEQUENCE [LARGE SCALE GENOMIC DNA]</scope>
    <source>
        <strain evidence="1">HaeL-2018</strain>
    </source>
</reference>
<sequence>MEQLKAKESLDAHNYLTSGFVQRVLLKVVHDHIEIVVGKLIINDIYSQVSALVEKTNKGASSIYQMAPLSDWAHHRIQRGSGGCHSNCETFTVTPFKKLYHPED</sequence>
<name>A0A9J6F6X8_HAELO</name>
<protein>
    <submittedName>
        <fullName evidence="1">Uncharacterized protein</fullName>
    </submittedName>
</protein>
<gene>
    <name evidence="1" type="ORF">HPB48_012947</name>
</gene>
<comment type="caution">
    <text evidence="1">The sequence shown here is derived from an EMBL/GenBank/DDBJ whole genome shotgun (WGS) entry which is preliminary data.</text>
</comment>
<keyword evidence="2" id="KW-1185">Reference proteome</keyword>
<evidence type="ECO:0000313" key="2">
    <source>
        <dbReference type="Proteomes" id="UP000821853"/>
    </source>
</evidence>
<dbReference type="EMBL" id="JABSTR010000001">
    <property type="protein sequence ID" value="KAH9360566.1"/>
    <property type="molecule type" value="Genomic_DNA"/>
</dbReference>
<accession>A0A9J6F6X8</accession>
<evidence type="ECO:0000313" key="1">
    <source>
        <dbReference type="EMBL" id="KAH9360566.1"/>
    </source>
</evidence>
<dbReference type="Proteomes" id="UP000821853">
    <property type="component" value="Chromosome 1"/>
</dbReference>
<dbReference type="AlphaFoldDB" id="A0A9J6F6X8"/>